<dbReference type="EMBL" id="MFMW01000020">
    <property type="protein sequence ID" value="OGG87166.1"/>
    <property type="molecule type" value="Genomic_DNA"/>
</dbReference>
<evidence type="ECO:0000313" key="3">
    <source>
        <dbReference type="Proteomes" id="UP000179136"/>
    </source>
</evidence>
<dbReference type="Proteomes" id="UP000179136">
    <property type="component" value="Unassembled WGS sequence"/>
</dbReference>
<dbReference type="AlphaFoldDB" id="A0A1F6FMU5"/>
<dbReference type="Gene3D" id="3.40.50.150">
    <property type="entry name" value="Vaccinia Virus protein VP39"/>
    <property type="match status" value="1"/>
</dbReference>
<dbReference type="STRING" id="1798561.A3B87_01060"/>
<dbReference type="InterPro" id="IPR013216">
    <property type="entry name" value="Methyltransf_11"/>
</dbReference>
<evidence type="ECO:0000259" key="1">
    <source>
        <dbReference type="Pfam" id="PF08241"/>
    </source>
</evidence>
<accession>A0A1F6FMU5</accession>
<gene>
    <name evidence="2" type="ORF">A3B87_01060</name>
</gene>
<reference evidence="2 3" key="1">
    <citation type="journal article" date="2016" name="Nat. Commun.">
        <title>Thousands of microbial genomes shed light on interconnected biogeochemical processes in an aquifer system.</title>
        <authorList>
            <person name="Anantharaman K."/>
            <person name="Brown C.T."/>
            <person name="Hug L.A."/>
            <person name="Sharon I."/>
            <person name="Castelle C.J."/>
            <person name="Probst A.J."/>
            <person name="Thomas B.C."/>
            <person name="Singh A."/>
            <person name="Wilkins M.J."/>
            <person name="Karaoz U."/>
            <person name="Brodie E.L."/>
            <person name="Williams K.H."/>
            <person name="Hubbard S.S."/>
            <person name="Banfield J.F."/>
        </authorList>
    </citation>
    <scope>NUCLEOTIDE SEQUENCE [LARGE SCALE GENOMIC DNA]</scope>
</reference>
<dbReference type="GO" id="GO:0008757">
    <property type="term" value="F:S-adenosylmethionine-dependent methyltransferase activity"/>
    <property type="evidence" value="ECO:0007669"/>
    <property type="project" value="InterPro"/>
</dbReference>
<dbReference type="CDD" id="cd02440">
    <property type="entry name" value="AdoMet_MTases"/>
    <property type="match status" value="1"/>
</dbReference>
<evidence type="ECO:0000313" key="2">
    <source>
        <dbReference type="EMBL" id="OGG87166.1"/>
    </source>
</evidence>
<dbReference type="SUPFAM" id="SSF53335">
    <property type="entry name" value="S-adenosyl-L-methionine-dependent methyltransferases"/>
    <property type="match status" value="1"/>
</dbReference>
<sequence>MKKLIEKIYHNPIFSRIFPTTKYCLVKELKDCKTVLDLGCGPSSPLQYAKNVKYSVGVEAFEPYLLESKKRKIHTKYIQKKIEEVDFPAKSFDEVIMIEVIEHLPKKIGFEMLEKAKRWAKKKVIISTPNGFLLQLERDDNLLQKHLSGWGVDEMRKLGFRCNGLSGFKSLRQETPAVIEDNDFMASIKKKPRFFWFIMATLSQAYTYHFPKKAFEIFCVYAINENKIDYFSSKI</sequence>
<dbReference type="InterPro" id="IPR029063">
    <property type="entry name" value="SAM-dependent_MTases_sf"/>
</dbReference>
<protein>
    <recommendedName>
        <fullName evidence="1">Methyltransferase type 11 domain-containing protein</fullName>
    </recommendedName>
</protein>
<comment type="caution">
    <text evidence="2">The sequence shown here is derived from an EMBL/GenBank/DDBJ whole genome shotgun (WGS) entry which is preliminary data.</text>
</comment>
<proteinExistence type="predicted"/>
<name>A0A1F6FMU5_9BACT</name>
<dbReference type="Pfam" id="PF08241">
    <property type="entry name" value="Methyltransf_11"/>
    <property type="match status" value="1"/>
</dbReference>
<organism evidence="2 3">
    <name type="scientific">Candidatus Kuenenbacteria bacterium RIFCSPHIGHO2_02_FULL_39_13</name>
    <dbReference type="NCBI Taxonomy" id="1798561"/>
    <lineage>
        <taxon>Bacteria</taxon>
        <taxon>Candidatus Kueneniibacteriota</taxon>
    </lineage>
</organism>
<feature type="domain" description="Methyltransferase type 11" evidence="1">
    <location>
        <begin position="36"/>
        <end position="122"/>
    </location>
</feature>